<name>A0ABT7H5G2_9ACTN</name>
<comment type="caution">
    <text evidence="2">The sequence shown here is derived from an EMBL/GenBank/DDBJ whole genome shotgun (WGS) entry which is preliminary data.</text>
</comment>
<proteinExistence type="predicted"/>
<accession>A0ABT7H5G2</accession>
<evidence type="ECO:0000313" key="3">
    <source>
        <dbReference type="Proteomes" id="UP001223390"/>
    </source>
</evidence>
<evidence type="ECO:0000259" key="1">
    <source>
        <dbReference type="PROSITE" id="PS50943"/>
    </source>
</evidence>
<dbReference type="SMART" id="SM00530">
    <property type="entry name" value="HTH_XRE"/>
    <property type="match status" value="1"/>
</dbReference>
<dbReference type="Pfam" id="PF19054">
    <property type="entry name" value="DUF5753"/>
    <property type="match status" value="1"/>
</dbReference>
<dbReference type="InterPro" id="IPR043917">
    <property type="entry name" value="DUF5753"/>
</dbReference>
<dbReference type="PROSITE" id="PS50943">
    <property type="entry name" value="HTH_CROC1"/>
    <property type="match status" value="1"/>
</dbReference>
<dbReference type="Gene3D" id="1.10.260.40">
    <property type="entry name" value="lambda repressor-like DNA-binding domains"/>
    <property type="match status" value="1"/>
</dbReference>
<dbReference type="RefSeq" id="WP_285346553.1">
    <property type="nucleotide sequence ID" value="NZ_JASITI010000090.1"/>
</dbReference>
<protein>
    <submittedName>
        <fullName evidence="2">Helix-turn-helix transcriptional regulator</fullName>
    </submittedName>
</protein>
<dbReference type="EMBL" id="JASITI010000090">
    <property type="protein sequence ID" value="MDK9501129.1"/>
    <property type="molecule type" value="Genomic_DNA"/>
</dbReference>
<dbReference type="Proteomes" id="UP001223390">
    <property type="component" value="Unassembled WGS sequence"/>
</dbReference>
<dbReference type="Pfam" id="PF13560">
    <property type="entry name" value="HTH_31"/>
    <property type="match status" value="1"/>
</dbReference>
<feature type="domain" description="HTH cro/C1-type" evidence="1">
    <location>
        <begin position="21"/>
        <end position="64"/>
    </location>
</feature>
<dbReference type="InterPro" id="IPR010982">
    <property type="entry name" value="Lambda_DNA-bd_dom_sf"/>
</dbReference>
<reference evidence="2 3" key="1">
    <citation type="submission" date="2023-05" db="EMBL/GenBank/DDBJ databases">
        <title>Sequencing and Assembly of Streptomyces sp. NP73.</title>
        <authorList>
            <person name="Konwar A.N."/>
            <person name="Saikia K."/>
            <person name="Thakur D."/>
        </authorList>
    </citation>
    <scope>NUCLEOTIDE SEQUENCE [LARGE SCALE GENOMIC DNA]</scope>
    <source>
        <strain evidence="2 3">NP73</strain>
    </source>
</reference>
<keyword evidence="3" id="KW-1185">Reference proteome</keyword>
<dbReference type="CDD" id="cd00093">
    <property type="entry name" value="HTH_XRE"/>
    <property type="match status" value="1"/>
</dbReference>
<dbReference type="SUPFAM" id="SSF47413">
    <property type="entry name" value="lambda repressor-like DNA-binding domains"/>
    <property type="match status" value="1"/>
</dbReference>
<gene>
    <name evidence="2" type="ORF">QEZ40_007501</name>
</gene>
<organism evidence="2 3">
    <name type="scientific">Streptomyces katrae</name>
    <dbReference type="NCBI Taxonomy" id="68223"/>
    <lineage>
        <taxon>Bacteria</taxon>
        <taxon>Bacillati</taxon>
        <taxon>Actinomycetota</taxon>
        <taxon>Actinomycetes</taxon>
        <taxon>Kitasatosporales</taxon>
        <taxon>Streptomycetaceae</taxon>
        <taxon>Streptomyces</taxon>
    </lineage>
</organism>
<dbReference type="InterPro" id="IPR001387">
    <property type="entry name" value="Cro/C1-type_HTH"/>
</dbReference>
<evidence type="ECO:0000313" key="2">
    <source>
        <dbReference type="EMBL" id="MDK9501129.1"/>
    </source>
</evidence>
<sequence>MPPKKRPRANATSLKMIGRQVAAARVAKGLTQKQLAALVRLDEETIGSIEQGRRRLMPNVAELLDFHLGLPGLLTVAAHEMPDADVIPPWAEEFLEHEREAVAVSSYENQVVPGLLQTDAYAEAVFRSCVPVLGEEEIAGRTAVRVGRREILRRKEPVMLSFVIWEPVLLLRLGDREVHRDQLTHLRACSELPGVSLQIYPLKHSRHPALDGPFVLLETPDHQRLAYMETQRGSHLTSEPNEVSSVERIYAMLRTQALNPDETRAEFDRLLGES</sequence>